<dbReference type="EnsemblPlants" id="PGSC0003DMT400091004">
    <property type="protein sequence ID" value="PGSC0003DMT400091004"/>
    <property type="gene ID" value="PGSC0003DMG400040575"/>
</dbReference>
<accession>M1DLP4</accession>
<sequence length="214" mass="23560">MRDIEVTSSSSTNIRRIEAEYTREDADKRREALTDTFPEVYVDSIPAEASVPTPASEHSGTYTPPSSSSQAPGPSTFSQQTKITQAMILKIGHVAHSVDVRATRLERYVPLMIEVVILAALTPLWVSADDLATRVTACESRQGETSKVTALRDEQADLRKDVDYLQSTYFTALLEGADDLDARETSEIPPATTENVHMDEAVVVQSDAETERSR</sequence>
<evidence type="ECO:0008006" key="4">
    <source>
        <dbReference type="Google" id="ProtNLM"/>
    </source>
</evidence>
<feature type="compositionally biased region" description="Low complexity" evidence="1">
    <location>
        <begin position="64"/>
        <end position="78"/>
    </location>
</feature>
<feature type="compositionally biased region" description="Basic and acidic residues" evidence="1">
    <location>
        <begin position="15"/>
        <end position="33"/>
    </location>
</feature>
<dbReference type="PaxDb" id="4113-PGSC0003DMT400091004"/>
<feature type="compositionally biased region" description="Polar residues" evidence="1">
    <location>
        <begin position="1"/>
        <end position="14"/>
    </location>
</feature>
<protein>
    <recommendedName>
        <fullName evidence="4">Polyprotein protein</fullName>
    </recommendedName>
</protein>
<evidence type="ECO:0000313" key="3">
    <source>
        <dbReference type="Proteomes" id="UP000011115"/>
    </source>
</evidence>
<organism evidence="2 3">
    <name type="scientific">Solanum tuberosum</name>
    <name type="common">Potato</name>
    <dbReference type="NCBI Taxonomy" id="4113"/>
    <lineage>
        <taxon>Eukaryota</taxon>
        <taxon>Viridiplantae</taxon>
        <taxon>Streptophyta</taxon>
        <taxon>Embryophyta</taxon>
        <taxon>Tracheophyta</taxon>
        <taxon>Spermatophyta</taxon>
        <taxon>Magnoliopsida</taxon>
        <taxon>eudicotyledons</taxon>
        <taxon>Gunneridae</taxon>
        <taxon>Pentapetalae</taxon>
        <taxon>asterids</taxon>
        <taxon>lamiids</taxon>
        <taxon>Solanales</taxon>
        <taxon>Solanaceae</taxon>
        <taxon>Solanoideae</taxon>
        <taxon>Solaneae</taxon>
        <taxon>Solanum</taxon>
    </lineage>
</organism>
<proteinExistence type="predicted"/>
<feature type="region of interest" description="Disordered" evidence="1">
    <location>
        <begin position="1"/>
        <end position="79"/>
    </location>
</feature>
<dbReference type="AlphaFoldDB" id="M1DLP4"/>
<keyword evidence="3" id="KW-1185">Reference proteome</keyword>
<reference evidence="2" key="2">
    <citation type="submission" date="2015-06" db="UniProtKB">
        <authorList>
            <consortium name="EnsemblPlants"/>
        </authorList>
    </citation>
    <scope>IDENTIFICATION</scope>
    <source>
        <strain evidence="2">DM1-3 516 R44</strain>
    </source>
</reference>
<reference evidence="3" key="1">
    <citation type="journal article" date="2011" name="Nature">
        <title>Genome sequence and analysis of the tuber crop potato.</title>
        <authorList>
            <consortium name="The Potato Genome Sequencing Consortium"/>
        </authorList>
    </citation>
    <scope>NUCLEOTIDE SEQUENCE [LARGE SCALE GENOMIC DNA]</scope>
    <source>
        <strain evidence="3">cv. DM1-3 516 R44</strain>
    </source>
</reference>
<dbReference type="InParanoid" id="M1DLP4"/>
<dbReference type="HOGENOM" id="CLU_029307_2_2_1"/>
<evidence type="ECO:0000256" key="1">
    <source>
        <dbReference type="SAM" id="MobiDB-lite"/>
    </source>
</evidence>
<dbReference type="Gramene" id="PGSC0003DMT400091004">
    <property type="protein sequence ID" value="PGSC0003DMT400091004"/>
    <property type="gene ID" value="PGSC0003DMG400040575"/>
</dbReference>
<name>M1DLP4_SOLTU</name>
<dbReference type="Proteomes" id="UP000011115">
    <property type="component" value="Unassembled WGS sequence"/>
</dbReference>
<evidence type="ECO:0000313" key="2">
    <source>
        <dbReference type="EnsemblPlants" id="PGSC0003DMT400091004"/>
    </source>
</evidence>